<accession>A0A7C4EKK5</accession>
<sequence>MEEGYNFKVLQQNILALSHAAEWQIARKEWHLVGITESEEPETCLCGHYPIIELCTIKNIVTSNVADVGNRCVKRFLGLDSDKIFTALKRIRKDPTKSLNADSIVFFKGTRTITSWEYDFLTNTQGKRKLSSRQLETRININNKILASVARRGTNL</sequence>
<reference evidence="1" key="1">
    <citation type="journal article" date="2020" name="mSystems">
        <title>Genome- and Community-Level Interaction Insights into Carbon Utilization and Element Cycling Functions of Hydrothermarchaeota in Hydrothermal Sediment.</title>
        <authorList>
            <person name="Zhou Z."/>
            <person name="Liu Y."/>
            <person name="Xu W."/>
            <person name="Pan J."/>
            <person name="Luo Z.H."/>
            <person name="Li M."/>
        </authorList>
    </citation>
    <scope>NUCLEOTIDE SEQUENCE [LARGE SCALE GENOMIC DNA]</scope>
    <source>
        <strain evidence="1">SpSt-413</strain>
    </source>
</reference>
<proteinExistence type="predicted"/>
<protein>
    <submittedName>
        <fullName evidence="1">Uncharacterized protein</fullName>
    </submittedName>
</protein>
<organism evidence="1">
    <name type="scientific">Fundidesulfovibrio putealis</name>
    <dbReference type="NCBI Taxonomy" id="270496"/>
    <lineage>
        <taxon>Bacteria</taxon>
        <taxon>Pseudomonadati</taxon>
        <taxon>Thermodesulfobacteriota</taxon>
        <taxon>Desulfovibrionia</taxon>
        <taxon>Desulfovibrionales</taxon>
        <taxon>Desulfovibrionaceae</taxon>
        <taxon>Fundidesulfovibrio</taxon>
    </lineage>
</organism>
<name>A0A7C4EKK5_9BACT</name>
<dbReference type="AlphaFoldDB" id="A0A7C4EKK5"/>
<evidence type="ECO:0000313" key="1">
    <source>
        <dbReference type="EMBL" id="HGG93471.1"/>
    </source>
</evidence>
<dbReference type="EMBL" id="DSRP01000766">
    <property type="protein sequence ID" value="HGG93471.1"/>
    <property type="molecule type" value="Genomic_DNA"/>
</dbReference>
<gene>
    <name evidence="1" type="ORF">ENR59_11060</name>
</gene>
<comment type="caution">
    <text evidence="1">The sequence shown here is derived from an EMBL/GenBank/DDBJ whole genome shotgun (WGS) entry which is preliminary data.</text>
</comment>